<sequence length="44" mass="5123">MNNVQEQGEFQKLTSTIGDMIDVSFYFSHSLLDMEHFLLKGRTN</sequence>
<evidence type="ECO:0000313" key="1">
    <source>
        <dbReference type="EMBL" id="MDQ0166691.1"/>
    </source>
</evidence>
<gene>
    <name evidence="1" type="ORF">J2S11_002607</name>
</gene>
<comment type="caution">
    <text evidence="1">The sequence shown here is derived from an EMBL/GenBank/DDBJ whole genome shotgun (WGS) entry which is preliminary data.</text>
</comment>
<accession>A0ABT9W0E8</accession>
<proteinExistence type="predicted"/>
<name>A0ABT9W0E8_9BACI</name>
<evidence type="ECO:0000313" key="2">
    <source>
        <dbReference type="Proteomes" id="UP001235840"/>
    </source>
</evidence>
<protein>
    <submittedName>
        <fullName evidence="1">Uncharacterized protein</fullName>
    </submittedName>
</protein>
<dbReference type="RefSeq" id="WP_343834774.1">
    <property type="nucleotide sequence ID" value="NZ_BAAADK010000047.1"/>
</dbReference>
<reference evidence="1 2" key="1">
    <citation type="submission" date="2023-07" db="EMBL/GenBank/DDBJ databases">
        <title>Genomic Encyclopedia of Type Strains, Phase IV (KMG-IV): sequencing the most valuable type-strain genomes for metagenomic binning, comparative biology and taxonomic classification.</title>
        <authorList>
            <person name="Goeker M."/>
        </authorList>
    </citation>
    <scope>NUCLEOTIDE SEQUENCE [LARGE SCALE GENOMIC DNA]</scope>
    <source>
        <strain evidence="1 2">DSM 12751</strain>
    </source>
</reference>
<dbReference type="EMBL" id="JAUSTY010000010">
    <property type="protein sequence ID" value="MDQ0166691.1"/>
    <property type="molecule type" value="Genomic_DNA"/>
</dbReference>
<organism evidence="1 2">
    <name type="scientific">Caldalkalibacillus horti</name>
    <dbReference type="NCBI Taxonomy" id="77523"/>
    <lineage>
        <taxon>Bacteria</taxon>
        <taxon>Bacillati</taxon>
        <taxon>Bacillota</taxon>
        <taxon>Bacilli</taxon>
        <taxon>Bacillales</taxon>
        <taxon>Bacillaceae</taxon>
        <taxon>Caldalkalibacillus</taxon>
    </lineage>
</organism>
<dbReference type="Proteomes" id="UP001235840">
    <property type="component" value="Unassembled WGS sequence"/>
</dbReference>
<keyword evidence="2" id="KW-1185">Reference proteome</keyword>